<dbReference type="PANTHER" id="PTHR46124">
    <property type="entry name" value="D-AMINOACYL-TRNA DEACYLASE"/>
    <property type="match status" value="1"/>
</dbReference>
<feature type="binding site" evidence="4">
    <location>
        <position position="95"/>
    </location>
    <ligand>
        <name>a divalent metal cation</name>
        <dbReference type="ChEBI" id="CHEBI:60240"/>
        <label>1</label>
    </ligand>
</feature>
<dbReference type="PIRSF" id="PIRSF005902">
    <property type="entry name" value="DNase_TatD"/>
    <property type="match status" value="1"/>
</dbReference>
<dbReference type="PANTHER" id="PTHR46124:SF2">
    <property type="entry name" value="D-AMINOACYL-TRNA DEACYLASE"/>
    <property type="match status" value="1"/>
</dbReference>
<dbReference type="FunFam" id="3.20.20.140:FF:000005">
    <property type="entry name" value="TatD family hydrolase"/>
    <property type="match status" value="1"/>
</dbReference>
<dbReference type="InterPro" id="IPR015991">
    <property type="entry name" value="TatD/YcfH-like"/>
</dbReference>
<dbReference type="GO" id="GO:0016788">
    <property type="term" value="F:hydrolase activity, acting on ester bonds"/>
    <property type="evidence" value="ECO:0007669"/>
    <property type="project" value="InterPro"/>
</dbReference>
<evidence type="ECO:0000256" key="1">
    <source>
        <dbReference type="ARBA" id="ARBA00009275"/>
    </source>
</evidence>
<dbReference type="InterPro" id="IPR032466">
    <property type="entry name" value="Metal_Hydrolase"/>
</dbReference>
<evidence type="ECO:0000313" key="6">
    <source>
        <dbReference type="Proteomes" id="UP000593737"/>
    </source>
</evidence>
<dbReference type="SUPFAM" id="SSF51556">
    <property type="entry name" value="Metallo-dependent hydrolases"/>
    <property type="match status" value="1"/>
</dbReference>
<dbReference type="PROSITE" id="PS01090">
    <property type="entry name" value="TATD_2"/>
    <property type="match status" value="1"/>
</dbReference>
<feature type="binding site" evidence="4">
    <location>
        <position position="131"/>
    </location>
    <ligand>
        <name>a divalent metal cation</name>
        <dbReference type="ChEBI" id="CHEBI:60240"/>
        <label>2</label>
    </ligand>
</feature>
<gene>
    <name evidence="5" type="ORF">Nkreftii_001266</name>
</gene>
<dbReference type="GO" id="GO:0004536">
    <property type="term" value="F:DNA nuclease activity"/>
    <property type="evidence" value="ECO:0007669"/>
    <property type="project" value="InterPro"/>
</dbReference>
<dbReference type="Pfam" id="PF01026">
    <property type="entry name" value="TatD_DNase"/>
    <property type="match status" value="1"/>
</dbReference>
<dbReference type="EC" id="3.1.-.-" evidence="5"/>
<reference evidence="5 6" key="1">
    <citation type="journal article" date="2020" name="ISME J.">
        <title>Enrichment and physiological characterization of a novel comammox Nitrospira indicates ammonium inhibition of complete nitrification.</title>
        <authorList>
            <person name="Sakoula D."/>
            <person name="Koch H."/>
            <person name="Frank J."/>
            <person name="Jetten M.S.M."/>
            <person name="van Kessel M.A.H.J."/>
            <person name="Lucker S."/>
        </authorList>
    </citation>
    <scope>NUCLEOTIDE SEQUENCE [LARGE SCALE GENOMIC DNA]</scope>
    <source>
        <strain evidence="5">Comreactor17</strain>
    </source>
</reference>
<accession>A0A7S8FCU9</accession>
<feature type="binding site" evidence="4">
    <location>
        <position position="11"/>
    </location>
    <ligand>
        <name>a divalent metal cation</name>
        <dbReference type="ChEBI" id="CHEBI:60240"/>
        <label>1</label>
    </ligand>
</feature>
<evidence type="ECO:0000313" key="5">
    <source>
        <dbReference type="EMBL" id="QPD03492.1"/>
    </source>
</evidence>
<dbReference type="GO" id="GO:0046872">
    <property type="term" value="F:metal ion binding"/>
    <property type="evidence" value="ECO:0007669"/>
    <property type="project" value="UniProtKB-KW"/>
</dbReference>
<comment type="similarity">
    <text evidence="1">Belongs to the metallo-dependent hydrolases superfamily. TatD-type hydrolase family.</text>
</comment>
<sequence>MPPMLIDTHTHLDDARYNDDREAVITRAREAGVEAFVTIGCDLDTSEAAVQLADQHLFVHASIGVHPHEVKHISPRWYDEFRLLAKSKKVVAYGEIGLDYHYNYSSPKEQRDRFREQIQLARELRLPLIIHTREAQEDTIAILKEENASEVGGVFHCFSGDTWLAKEGLKLGFYLSFSGILTFQNATALREIAKQTPLDRVLIETDCPYLTPVPYRGKRNEPAYVSKVAQQLASIHSPALSFEQIGRQTSDNAKRLFKIV</sequence>
<dbReference type="NCBIfam" id="TIGR00010">
    <property type="entry name" value="YchF/TatD family DNA exonuclease"/>
    <property type="match status" value="1"/>
</dbReference>
<dbReference type="CDD" id="cd01310">
    <property type="entry name" value="TatD_DNAse"/>
    <property type="match status" value="1"/>
</dbReference>
<dbReference type="Gene3D" id="3.20.20.140">
    <property type="entry name" value="Metal-dependent hydrolases"/>
    <property type="match status" value="1"/>
</dbReference>
<dbReference type="Proteomes" id="UP000593737">
    <property type="component" value="Chromosome"/>
</dbReference>
<keyword evidence="3 5" id="KW-0378">Hydrolase</keyword>
<evidence type="ECO:0000256" key="4">
    <source>
        <dbReference type="PIRSR" id="PIRSR005902-1"/>
    </source>
</evidence>
<feature type="binding site" evidence="4">
    <location>
        <position position="156"/>
    </location>
    <ligand>
        <name>a divalent metal cation</name>
        <dbReference type="ChEBI" id="CHEBI:60240"/>
        <label>2</label>
    </ligand>
</feature>
<organism evidence="5 6">
    <name type="scientific">Candidatus Nitrospira kreftii</name>
    <dbReference type="NCBI Taxonomy" id="2652173"/>
    <lineage>
        <taxon>Bacteria</taxon>
        <taxon>Pseudomonadati</taxon>
        <taxon>Nitrospirota</taxon>
        <taxon>Nitrospiria</taxon>
        <taxon>Nitrospirales</taxon>
        <taxon>Nitrospiraceae</taxon>
        <taxon>Nitrospira</taxon>
    </lineage>
</organism>
<feature type="binding site" evidence="4">
    <location>
        <position position="206"/>
    </location>
    <ligand>
        <name>a divalent metal cation</name>
        <dbReference type="ChEBI" id="CHEBI:60240"/>
        <label>1</label>
    </ligand>
</feature>
<dbReference type="PROSITE" id="PS01137">
    <property type="entry name" value="TATD_1"/>
    <property type="match status" value="1"/>
</dbReference>
<feature type="binding site" evidence="4">
    <location>
        <position position="9"/>
    </location>
    <ligand>
        <name>a divalent metal cation</name>
        <dbReference type="ChEBI" id="CHEBI:60240"/>
        <label>1</label>
    </ligand>
</feature>
<keyword evidence="2 4" id="KW-0479">Metal-binding</keyword>
<dbReference type="AlphaFoldDB" id="A0A7S8FCU9"/>
<protein>
    <submittedName>
        <fullName evidence="5">Putative metal-dependent hydrolase YabD</fullName>
        <ecNumber evidence="5">3.1.-.-</ecNumber>
    </submittedName>
</protein>
<dbReference type="KEGG" id="nkf:Nkreftii_001266"/>
<dbReference type="InterPro" id="IPR018228">
    <property type="entry name" value="DNase_TatD-rel_CS"/>
</dbReference>
<evidence type="ECO:0000256" key="2">
    <source>
        <dbReference type="ARBA" id="ARBA00022723"/>
    </source>
</evidence>
<dbReference type="GO" id="GO:0005829">
    <property type="term" value="C:cytosol"/>
    <property type="evidence" value="ECO:0007669"/>
    <property type="project" value="TreeGrafter"/>
</dbReference>
<proteinExistence type="inferred from homology"/>
<dbReference type="EMBL" id="CP047423">
    <property type="protein sequence ID" value="QPD03492.1"/>
    <property type="molecule type" value="Genomic_DNA"/>
</dbReference>
<dbReference type="InterPro" id="IPR001130">
    <property type="entry name" value="TatD-like"/>
</dbReference>
<name>A0A7S8FCU9_9BACT</name>
<evidence type="ECO:0000256" key="3">
    <source>
        <dbReference type="ARBA" id="ARBA00022801"/>
    </source>
</evidence>